<dbReference type="Proteomes" id="UP001291653">
    <property type="component" value="Unassembled WGS sequence"/>
</dbReference>
<comment type="caution">
    <text evidence="2">The sequence shown here is derived from an EMBL/GenBank/DDBJ whole genome shotgun (WGS) entry which is preliminary data.</text>
</comment>
<sequence length="219" mass="22990">MSKNIAFFGASGTFGSRILTEALNRGYQVTAAVVDSTGLGVSHPNLTVTTGDVLDPQSVAKIAAGRDAVVSAVGGGYTDGKAHAAFVRKAAESLVTGLRLLGAGAPRFISIGGAGSLNTPDGRKVWDTEGLPELVTQVMHGQGEALDYLRTVTDVKWTHFSPAALIEPGERTGNYRLGLDDLVIGADGNSRISAEDYAVAFVDELDEPKHIQKRFTVGY</sequence>
<dbReference type="CDD" id="cd05244">
    <property type="entry name" value="BVR-B_like_SDR_a"/>
    <property type="match status" value="1"/>
</dbReference>
<dbReference type="InterPro" id="IPR016040">
    <property type="entry name" value="NAD(P)-bd_dom"/>
</dbReference>
<dbReference type="PANTHER" id="PTHR43355:SF2">
    <property type="entry name" value="FLAVIN REDUCTASE (NADPH)"/>
    <property type="match status" value="1"/>
</dbReference>
<gene>
    <name evidence="2" type="ORF">SYYSPA8_29400</name>
</gene>
<reference evidence="2 3" key="1">
    <citation type="submission" date="2022-10" db="EMBL/GenBank/DDBJ databases">
        <title>Draft genome sequence of Streptomyces sp. YSPA8.</title>
        <authorList>
            <person name="Moriuchi R."/>
            <person name="Dohra H."/>
            <person name="Yamamura H."/>
            <person name="Kodani S."/>
        </authorList>
    </citation>
    <scope>NUCLEOTIDE SEQUENCE [LARGE SCALE GENOMIC DNA]</scope>
    <source>
        <strain evidence="2 3">YSPA8</strain>
    </source>
</reference>
<dbReference type="Gene3D" id="3.40.50.720">
    <property type="entry name" value="NAD(P)-binding Rossmann-like Domain"/>
    <property type="match status" value="1"/>
</dbReference>
<name>A0ABQ5P7D6_9ACTN</name>
<evidence type="ECO:0000313" key="3">
    <source>
        <dbReference type="Proteomes" id="UP001291653"/>
    </source>
</evidence>
<dbReference type="SUPFAM" id="SSF51735">
    <property type="entry name" value="NAD(P)-binding Rossmann-fold domains"/>
    <property type="match status" value="1"/>
</dbReference>
<evidence type="ECO:0000313" key="2">
    <source>
        <dbReference type="EMBL" id="GLF98499.1"/>
    </source>
</evidence>
<organism evidence="2 3">
    <name type="scientific">Streptomyces yaizuensis</name>
    <dbReference type="NCBI Taxonomy" id="2989713"/>
    <lineage>
        <taxon>Bacteria</taxon>
        <taxon>Bacillati</taxon>
        <taxon>Actinomycetota</taxon>
        <taxon>Actinomycetes</taxon>
        <taxon>Kitasatosporales</taxon>
        <taxon>Streptomycetaceae</taxon>
        <taxon>Streptomyces</taxon>
    </lineage>
</organism>
<feature type="domain" description="NAD(P)-binding" evidence="1">
    <location>
        <begin position="9"/>
        <end position="208"/>
    </location>
</feature>
<dbReference type="RefSeq" id="WP_323450467.1">
    <property type="nucleotide sequence ID" value="NZ_BSBI01000014.1"/>
</dbReference>
<dbReference type="InterPro" id="IPR036291">
    <property type="entry name" value="NAD(P)-bd_dom_sf"/>
</dbReference>
<dbReference type="PANTHER" id="PTHR43355">
    <property type="entry name" value="FLAVIN REDUCTASE (NADPH)"/>
    <property type="match status" value="1"/>
</dbReference>
<proteinExistence type="predicted"/>
<accession>A0ABQ5P7D6</accession>
<dbReference type="InterPro" id="IPR051606">
    <property type="entry name" value="Polyketide_Oxido-like"/>
</dbReference>
<protein>
    <submittedName>
        <fullName evidence="2">NAD(P)H-binding protein</fullName>
    </submittedName>
</protein>
<dbReference type="Pfam" id="PF13460">
    <property type="entry name" value="NAD_binding_10"/>
    <property type="match status" value="1"/>
</dbReference>
<evidence type="ECO:0000259" key="1">
    <source>
        <dbReference type="Pfam" id="PF13460"/>
    </source>
</evidence>
<dbReference type="EMBL" id="BSBI01000014">
    <property type="protein sequence ID" value="GLF98499.1"/>
    <property type="molecule type" value="Genomic_DNA"/>
</dbReference>
<keyword evidence="3" id="KW-1185">Reference proteome</keyword>